<dbReference type="GO" id="GO:0009279">
    <property type="term" value="C:cell outer membrane"/>
    <property type="evidence" value="ECO:0007669"/>
    <property type="project" value="UniProtKB-SubCell"/>
</dbReference>
<dbReference type="GO" id="GO:1990351">
    <property type="term" value="C:transporter complex"/>
    <property type="evidence" value="ECO:0007669"/>
    <property type="project" value="TreeGrafter"/>
</dbReference>
<proteinExistence type="inferred from homology"/>
<dbReference type="Pfam" id="PF04453">
    <property type="entry name" value="LptD"/>
    <property type="match status" value="1"/>
</dbReference>
<keyword evidence="5" id="KW-1185">Reference proteome</keyword>
<gene>
    <name evidence="1" type="primary">lptD</name>
    <name evidence="4" type="ORF">SAMN05421512_11399</name>
</gene>
<dbReference type="GO" id="GO:0043165">
    <property type="term" value="P:Gram-negative-bacterium-type cell outer membrane assembly"/>
    <property type="evidence" value="ECO:0007669"/>
    <property type="project" value="UniProtKB-UniRule"/>
</dbReference>
<dbReference type="PANTHER" id="PTHR30189:SF1">
    <property type="entry name" value="LPS-ASSEMBLY PROTEIN LPTD"/>
    <property type="match status" value="1"/>
</dbReference>
<evidence type="ECO:0000313" key="4">
    <source>
        <dbReference type="EMBL" id="SOC23907.1"/>
    </source>
</evidence>
<keyword evidence="1" id="KW-0998">Cell outer membrane</keyword>
<accession>A0A285TMP9</accession>
<dbReference type="RefSeq" id="WP_208980425.1">
    <property type="nucleotide sequence ID" value="NZ_OBML01000013.1"/>
</dbReference>
<dbReference type="Gene3D" id="2.60.450.10">
    <property type="entry name" value="Lipopolysaccharide (LPS) transport protein A like domain"/>
    <property type="match status" value="1"/>
</dbReference>
<comment type="caution">
    <text evidence="1">Lacks conserved residue(s) required for the propagation of feature annotation.</text>
</comment>
<feature type="domain" description="LptD C-terminal" evidence="3">
    <location>
        <begin position="334"/>
        <end position="740"/>
    </location>
</feature>
<dbReference type="GO" id="GO:0015920">
    <property type="term" value="P:lipopolysaccharide transport"/>
    <property type="evidence" value="ECO:0007669"/>
    <property type="project" value="InterPro"/>
</dbReference>
<organism evidence="4 5">
    <name type="scientific">Stappia indica</name>
    <dbReference type="NCBI Taxonomy" id="538381"/>
    <lineage>
        <taxon>Bacteria</taxon>
        <taxon>Pseudomonadati</taxon>
        <taxon>Pseudomonadota</taxon>
        <taxon>Alphaproteobacteria</taxon>
        <taxon>Hyphomicrobiales</taxon>
        <taxon>Stappiaceae</taxon>
        <taxon>Stappia</taxon>
    </lineage>
</organism>
<evidence type="ECO:0000313" key="5">
    <source>
        <dbReference type="Proteomes" id="UP000219331"/>
    </source>
</evidence>
<dbReference type="AlphaFoldDB" id="A0A285TMP9"/>
<feature type="region of interest" description="Disordered" evidence="2">
    <location>
        <begin position="1"/>
        <end position="25"/>
    </location>
</feature>
<evidence type="ECO:0000256" key="1">
    <source>
        <dbReference type="HAMAP-Rule" id="MF_01411"/>
    </source>
</evidence>
<evidence type="ECO:0000256" key="2">
    <source>
        <dbReference type="SAM" id="MobiDB-lite"/>
    </source>
</evidence>
<protein>
    <recommendedName>
        <fullName evidence="1">LPS-assembly protein LptD</fullName>
    </recommendedName>
</protein>
<sequence>MGSAVSSGMADRQNRPSRADRVGASPRARAIRASLLAGTLLSGAALALFSGGTLAPHMALAQDGAFDSLGAQVDPTEPLLLEATELRYDFDRDIISAVGNVQIYYGGNTVEADRVDFDRRNNRLRANGNVRLTEPTGNVIRAGSMELSDDLRDGFANSLQLDTPQRTRFIADGARRENGNRTTFDNGLYTVYTSDKNPPSKPPLWRIRAQTIVHDQQEQTIEFEKASFEFFGRSLVYLPYLSMPDPSVKRKSGLLIPNFVYGDRVGAGMRIPYYFAIDPSRDLLISATPLSKQGVLGQFDWRQRLMDGAYSIHAAGIFQARPDEYTTSSGNRDFRGVIASEGEFDINQRWKWGWDLSWRTDRSFLRDYKFAPLGNASDVSKIYLTGQSERNRFDLRAYAFRISQEDYAALPALDAPGFIPVGSRLQDKQPFVHPVLDWNYIFENPIAGGELALTGNLTSLTRDQTDAIEIGGVTRFRGVEGTFTRASLEAEWRSTLIDSFGQVFTPFAYVKGDLYFLASQDRNVASMTDESFVGRIMPAVGLDYRFPFIGTFQGGNQIIEPVAQVIVRPNETRIGELPNEDAQSIVFDSTTLFEYDKFSGFDRSEGGTRTNVGLKYSLNFDQGYHVSALFGRSFHLGGTNSFKQADILGATTSSGLATNYSDYVGSLYFDSRQGFRMGAQARFDHKNFSVRRAQVEATGIYGPVTGNLAYAYLSPQPNLGIATPREEVIGSASLRLQENWRLFGSVRFDLERRNMVRDSFGVGYDDEGFSVSFAYSEDRSRNNGQTTDRLFFFRFGLRTLGDTQFSTNGNN</sequence>
<comment type="subunit">
    <text evidence="1">Component of the lipopolysaccharide transport and assembly complex.</text>
</comment>
<evidence type="ECO:0000259" key="3">
    <source>
        <dbReference type="Pfam" id="PF04453"/>
    </source>
</evidence>
<keyword evidence="1" id="KW-0732">Signal</keyword>
<dbReference type="InterPro" id="IPR050218">
    <property type="entry name" value="LptD"/>
</dbReference>
<comment type="subcellular location">
    <subcellularLocation>
        <location evidence="1">Cell outer membrane</location>
    </subcellularLocation>
</comment>
<dbReference type="Proteomes" id="UP000219331">
    <property type="component" value="Unassembled WGS sequence"/>
</dbReference>
<dbReference type="HAMAP" id="MF_01411">
    <property type="entry name" value="LPS_assembly_LptD"/>
    <property type="match status" value="1"/>
</dbReference>
<reference evidence="4 5" key="1">
    <citation type="submission" date="2017-08" db="EMBL/GenBank/DDBJ databases">
        <authorList>
            <person name="de Groot N.N."/>
        </authorList>
    </citation>
    <scope>NUCLEOTIDE SEQUENCE [LARGE SCALE GENOMIC DNA]</scope>
    <source>
        <strain evidence="4 5">USBA 352</strain>
    </source>
</reference>
<comment type="function">
    <text evidence="1">Involved in the assembly of lipopolysaccharide (LPS) at the surface of the outer membrane.</text>
</comment>
<dbReference type="PANTHER" id="PTHR30189">
    <property type="entry name" value="LPS-ASSEMBLY PROTEIN"/>
    <property type="match status" value="1"/>
</dbReference>
<dbReference type="EMBL" id="OBML01000013">
    <property type="protein sequence ID" value="SOC23907.1"/>
    <property type="molecule type" value="Genomic_DNA"/>
</dbReference>
<dbReference type="InterPro" id="IPR020889">
    <property type="entry name" value="LipoPS_assembly_LptD"/>
</dbReference>
<name>A0A285TMP9_9HYPH</name>
<comment type="similarity">
    <text evidence="1">Belongs to the LptD family.</text>
</comment>
<dbReference type="STRING" id="538381.GCA_001696535_00579"/>
<feature type="compositionally biased region" description="Basic and acidic residues" evidence="2">
    <location>
        <begin position="12"/>
        <end position="21"/>
    </location>
</feature>
<keyword evidence="1" id="KW-0472">Membrane</keyword>
<dbReference type="InterPro" id="IPR007543">
    <property type="entry name" value="LptD_C"/>
</dbReference>